<dbReference type="EMBL" id="JBGMDY010000003">
    <property type="protein sequence ID" value="KAL2340245.1"/>
    <property type="molecule type" value="Genomic_DNA"/>
</dbReference>
<sequence>MMGYNLLVAKYIENMVDRSAKELMVLARRRENRQISLPSREDEKIQHSVVSLLVF</sequence>
<proteinExistence type="predicted"/>
<gene>
    <name evidence="1" type="ORF">Fmac_008185</name>
</gene>
<comment type="caution">
    <text evidence="1">The sequence shown here is derived from an EMBL/GenBank/DDBJ whole genome shotgun (WGS) entry which is preliminary data.</text>
</comment>
<organism evidence="1 2">
    <name type="scientific">Flemingia macrophylla</name>
    <dbReference type="NCBI Taxonomy" id="520843"/>
    <lineage>
        <taxon>Eukaryota</taxon>
        <taxon>Viridiplantae</taxon>
        <taxon>Streptophyta</taxon>
        <taxon>Embryophyta</taxon>
        <taxon>Tracheophyta</taxon>
        <taxon>Spermatophyta</taxon>
        <taxon>Magnoliopsida</taxon>
        <taxon>eudicotyledons</taxon>
        <taxon>Gunneridae</taxon>
        <taxon>Pentapetalae</taxon>
        <taxon>rosids</taxon>
        <taxon>fabids</taxon>
        <taxon>Fabales</taxon>
        <taxon>Fabaceae</taxon>
        <taxon>Papilionoideae</taxon>
        <taxon>50 kb inversion clade</taxon>
        <taxon>NPAAA clade</taxon>
        <taxon>indigoferoid/millettioid clade</taxon>
        <taxon>Phaseoleae</taxon>
        <taxon>Flemingia</taxon>
    </lineage>
</organism>
<evidence type="ECO:0000313" key="2">
    <source>
        <dbReference type="Proteomes" id="UP001603857"/>
    </source>
</evidence>
<protein>
    <submittedName>
        <fullName evidence="1">Uncharacterized protein</fullName>
    </submittedName>
</protein>
<name>A0ABD1MWN7_9FABA</name>
<reference evidence="1 2" key="1">
    <citation type="submission" date="2024-08" db="EMBL/GenBank/DDBJ databases">
        <title>Insights into the chromosomal genome structure of Flemingia macrophylla.</title>
        <authorList>
            <person name="Ding Y."/>
            <person name="Zhao Y."/>
            <person name="Bi W."/>
            <person name="Wu M."/>
            <person name="Zhao G."/>
            <person name="Gong Y."/>
            <person name="Li W."/>
            <person name="Zhang P."/>
        </authorList>
    </citation>
    <scope>NUCLEOTIDE SEQUENCE [LARGE SCALE GENOMIC DNA]</scope>
    <source>
        <strain evidence="1">DYQJB</strain>
        <tissue evidence="1">Leaf</tissue>
    </source>
</reference>
<dbReference type="AlphaFoldDB" id="A0ABD1MWN7"/>
<dbReference type="Proteomes" id="UP001603857">
    <property type="component" value="Unassembled WGS sequence"/>
</dbReference>
<evidence type="ECO:0000313" key="1">
    <source>
        <dbReference type="EMBL" id="KAL2340245.1"/>
    </source>
</evidence>
<accession>A0ABD1MWN7</accession>
<keyword evidence="2" id="KW-1185">Reference proteome</keyword>